<protein>
    <submittedName>
        <fullName evidence="1">Gamma-glutamyl phosphate reductase</fullName>
        <ecNumber evidence="1">1.2.1.41</ecNumber>
    </submittedName>
</protein>
<organism evidence="1">
    <name type="scientific">hydrothermal vent metagenome</name>
    <dbReference type="NCBI Taxonomy" id="652676"/>
    <lineage>
        <taxon>unclassified sequences</taxon>
        <taxon>metagenomes</taxon>
        <taxon>ecological metagenomes</taxon>
    </lineage>
</organism>
<gene>
    <name evidence="1" type="ORF">MNBD_ALPHA06-522</name>
</gene>
<dbReference type="EMBL" id="UOEE01000265">
    <property type="protein sequence ID" value="VAV98623.1"/>
    <property type="molecule type" value="Genomic_DNA"/>
</dbReference>
<dbReference type="InterPro" id="IPR016162">
    <property type="entry name" value="Ald_DH_N"/>
</dbReference>
<dbReference type="Gene3D" id="3.40.605.10">
    <property type="entry name" value="Aldehyde Dehydrogenase, Chain A, domain 1"/>
    <property type="match status" value="1"/>
</dbReference>
<dbReference type="PANTHER" id="PTHR11063:SF8">
    <property type="entry name" value="DELTA-1-PYRROLINE-5-CARBOXYLATE SYNTHASE"/>
    <property type="match status" value="1"/>
</dbReference>
<dbReference type="SUPFAM" id="SSF53720">
    <property type="entry name" value="ALDH-like"/>
    <property type="match status" value="1"/>
</dbReference>
<sequence length="158" mass="16748">MSMAENKKAGFKNANDTVLGAMVELGHRASAAAKILALASAEQKNQALAAIADNIRAGSKTILAANKLDVERARQNKMAASFVDRLTLNEDRVEQMAQAVEAIAQLDDPVGALIARWQQPNGLEISRVRVPIGVIGIIYESRPNVTADAGALCLKSGN</sequence>
<dbReference type="PANTHER" id="PTHR11063">
    <property type="entry name" value="GLUTAMATE SEMIALDEHYDE DEHYDROGENASE"/>
    <property type="match status" value="1"/>
</dbReference>
<evidence type="ECO:0000313" key="1">
    <source>
        <dbReference type="EMBL" id="VAV98623.1"/>
    </source>
</evidence>
<dbReference type="InterPro" id="IPR016161">
    <property type="entry name" value="Ald_DH/histidinol_DH"/>
</dbReference>
<reference evidence="1" key="1">
    <citation type="submission" date="2018-06" db="EMBL/GenBank/DDBJ databases">
        <authorList>
            <person name="Zhirakovskaya E."/>
        </authorList>
    </citation>
    <scope>NUCLEOTIDE SEQUENCE</scope>
</reference>
<dbReference type="AlphaFoldDB" id="A0A3B0SQE9"/>
<name>A0A3B0SQE9_9ZZZZ</name>
<feature type="non-terminal residue" evidence="1">
    <location>
        <position position="158"/>
    </location>
</feature>
<keyword evidence="1" id="KW-0560">Oxidoreductase</keyword>
<proteinExistence type="predicted"/>
<accession>A0A3B0SQE9</accession>
<dbReference type="GO" id="GO:0004350">
    <property type="term" value="F:glutamate-5-semialdehyde dehydrogenase activity"/>
    <property type="evidence" value="ECO:0007669"/>
    <property type="project" value="UniProtKB-EC"/>
</dbReference>
<dbReference type="EC" id="1.2.1.41" evidence="1"/>